<dbReference type="InterPro" id="IPR049730">
    <property type="entry name" value="SNF2/RAD54-like_C"/>
</dbReference>
<feature type="compositionally biased region" description="Acidic residues" evidence="4">
    <location>
        <begin position="808"/>
        <end position="819"/>
    </location>
</feature>
<dbReference type="Gramene" id="EFJ26199">
    <property type="protein sequence ID" value="EFJ26199"/>
    <property type="gene ID" value="SELMODRAFT_413336"/>
</dbReference>
<keyword evidence="8" id="KW-1185">Reference proteome</keyword>
<sequence length="937" mass="106099">METLARKPAKTSIREQLESLEASKARIYGSVKRQRYEDSSGTAQKPLQKIDEPLLKRPCVRIEEDNAASVTAEEESGERLDSDAGLLVQSEKEGPYEPLLLSDEGSPERVEVPAPINSRLLEHQREGVRFLYNLYKQKIGGILGDDMGLGKTIQSIAFIAAILHNDGELFRLPFRSKANLSEAKKKVVLVLCPTSVIENWQREFEAWGSFPLGVYHGAQREAIVDKVRRDELDVVITSHDTFRIHGSSLQEIDWDCVIVDEAHRLKNEKSQLYKACCRLRTKCRFGLTGTILQNKLIDLFNVFEWAAPGCLGTREHFRGYYDEPIKQGQKISASQVLVELAEKRRQHLLAVLRRYSLRRTKDETIGHLLKGKEDIVIFCAMSPIQRRVYKRLLESPDFQCLVRKNEPCGCGSEEPSSKCCLRTAPKGPIWSYLHKGNPDGCESCPCCLVLPCLNKLQQVSNHLELLKPNLSDDIEKRTKDAAFASLVFGDDAPSLGGIQPDESFLGLSDSQNCGKMLALKNLLSKWTSQGDKVLLFSYSVRMLGILEKFLIRRGYCFCRLDGSTPMNARQGIVDEFNTSPSKQVFLISTRAGGLGLNLVSANRVVVFDPNWNPAQDLQAQDRSFRFGQKRHVTVFRLLAAGSLEELIYTRQIYKQQLFNLAVTGNREKRYFEGVQDSKGDKGELFGLSNLFRDLQDKVFTSDIIEQHEERLMKIQVESYDSDSDGPCRPRRGRPRALENDGDEEEDDEHGVSGLARLVKENMQDSQKTDEEETVGLQDMLTKSGVVYAHKNEEVVNARLLRGQKNEEPVDVIDSGDEERETSTRRTRATRVTEEKTVRKSASTTRREPKQRQGEAEGSKAPKETKPKQRQRSDQTAKELDRSKEPTAAKQKPATKKSELFSELAKFKGLGVKEFSQWMVSASQKEREELLANFRERK</sequence>
<proteinExistence type="predicted"/>
<dbReference type="GO" id="GO:0005634">
    <property type="term" value="C:nucleus"/>
    <property type="evidence" value="ECO:0007669"/>
    <property type="project" value="UniProtKB-SubCell"/>
</dbReference>
<dbReference type="EMBL" id="GL377585">
    <property type="protein sequence ID" value="EFJ26199.1"/>
    <property type="molecule type" value="Genomic_DNA"/>
</dbReference>
<dbReference type="GO" id="GO:0036297">
    <property type="term" value="P:interstrand cross-link repair"/>
    <property type="evidence" value="ECO:0000318"/>
    <property type="project" value="GO_Central"/>
</dbReference>
<evidence type="ECO:0000259" key="6">
    <source>
        <dbReference type="PROSITE" id="PS51194"/>
    </source>
</evidence>
<dbReference type="Gene3D" id="3.40.50.10810">
    <property type="entry name" value="Tandem AAA-ATPase domain"/>
    <property type="match status" value="1"/>
</dbReference>
<dbReference type="SMART" id="SM00490">
    <property type="entry name" value="HELICc"/>
    <property type="match status" value="1"/>
</dbReference>
<dbReference type="AlphaFoldDB" id="D8RP48"/>
<protein>
    <recommendedName>
        <fullName evidence="9">SNF2 family DNA-dependent ATPase</fullName>
    </recommendedName>
</protein>
<dbReference type="FunCoup" id="D8RP48">
    <property type="interactions" value="893"/>
</dbReference>
<dbReference type="SMART" id="SM00487">
    <property type="entry name" value="DEXDc"/>
    <property type="match status" value="1"/>
</dbReference>
<dbReference type="STRING" id="88036.D8RP48"/>
<dbReference type="Pfam" id="PF00176">
    <property type="entry name" value="SNF2-rel_dom"/>
    <property type="match status" value="1"/>
</dbReference>
<feature type="region of interest" description="Disordered" evidence="4">
    <location>
        <begin position="715"/>
        <end position="750"/>
    </location>
</feature>
<dbReference type="GO" id="GO:0005524">
    <property type="term" value="F:ATP binding"/>
    <property type="evidence" value="ECO:0007669"/>
    <property type="project" value="InterPro"/>
</dbReference>
<dbReference type="InterPro" id="IPR038718">
    <property type="entry name" value="SNF2-like_sf"/>
</dbReference>
<dbReference type="InterPro" id="IPR014001">
    <property type="entry name" value="Helicase_ATP-bd"/>
</dbReference>
<evidence type="ECO:0000256" key="3">
    <source>
        <dbReference type="ARBA" id="ARBA00023242"/>
    </source>
</evidence>
<dbReference type="PANTHER" id="PTHR45629">
    <property type="entry name" value="SNF2/RAD54 FAMILY MEMBER"/>
    <property type="match status" value="1"/>
</dbReference>
<dbReference type="Pfam" id="PF00271">
    <property type="entry name" value="Helicase_C"/>
    <property type="match status" value="1"/>
</dbReference>
<gene>
    <name evidence="7" type="ORF">SELMODRAFT_413336</name>
</gene>
<evidence type="ECO:0000256" key="2">
    <source>
        <dbReference type="ARBA" id="ARBA00022801"/>
    </source>
</evidence>
<dbReference type="PANTHER" id="PTHR45629:SF7">
    <property type="entry name" value="DNA EXCISION REPAIR PROTEIN ERCC-6-RELATED"/>
    <property type="match status" value="1"/>
</dbReference>
<dbReference type="Gene3D" id="3.40.50.300">
    <property type="entry name" value="P-loop containing nucleotide triphosphate hydrolases"/>
    <property type="match status" value="1"/>
</dbReference>
<feature type="region of interest" description="Disordered" evidence="4">
    <location>
        <begin position="31"/>
        <end position="50"/>
    </location>
</feature>
<dbReference type="eggNOG" id="KOG0387">
    <property type="taxonomic scope" value="Eukaryota"/>
</dbReference>
<dbReference type="InterPro" id="IPR001650">
    <property type="entry name" value="Helicase_C-like"/>
</dbReference>
<evidence type="ECO:0000313" key="8">
    <source>
        <dbReference type="Proteomes" id="UP000001514"/>
    </source>
</evidence>
<feature type="region of interest" description="Disordered" evidence="4">
    <location>
        <begin position="806"/>
        <end position="898"/>
    </location>
</feature>
<dbReference type="InterPro" id="IPR000330">
    <property type="entry name" value="SNF2_N"/>
</dbReference>
<feature type="domain" description="Helicase C-terminal" evidence="6">
    <location>
        <begin position="518"/>
        <end position="675"/>
    </location>
</feature>
<evidence type="ECO:0000256" key="1">
    <source>
        <dbReference type="ARBA" id="ARBA00004123"/>
    </source>
</evidence>
<dbReference type="Proteomes" id="UP000001514">
    <property type="component" value="Unassembled WGS sequence"/>
</dbReference>
<accession>D8RP48</accession>
<keyword evidence="3" id="KW-0539">Nucleus</keyword>
<dbReference type="KEGG" id="smo:SELMODRAFT_413336"/>
<dbReference type="InParanoid" id="D8RP48"/>
<dbReference type="SUPFAM" id="SSF52540">
    <property type="entry name" value="P-loop containing nucleoside triphosphate hydrolases"/>
    <property type="match status" value="2"/>
</dbReference>
<dbReference type="InterPro" id="IPR050496">
    <property type="entry name" value="SNF2_RAD54_helicase_repair"/>
</dbReference>
<evidence type="ECO:0000256" key="4">
    <source>
        <dbReference type="SAM" id="MobiDB-lite"/>
    </source>
</evidence>
<dbReference type="InterPro" id="IPR027417">
    <property type="entry name" value="P-loop_NTPase"/>
</dbReference>
<evidence type="ECO:0000259" key="5">
    <source>
        <dbReference type="PROSITE" id="PS51192"/>
    </source>
</evidence>
<reference evidence="7 8" key="1">
    <citation type="journal article" date="2011" name="Science">
        <title>The Selaginella genome identifies genetic changes associated with the evolution of vascular plants.</title>
        <authorList>
            <person name="Banks J.A."/>
            <person name="Nishiyama T."/>
            <person name="Hasebe M."/>
            <person name="Bowman J.L."/>
            <person name="Gribskov M."/>
            <person name="dePamphilis C."/>
            <person name="Albert V.A."/>
            <person name="Aono N."/>
            <person name="Aoyama T."/>
            <person name="Ambrose B.A."/>
            <person name="Ashton N.W."/>
            <person name="Axtell M.J."/>
            <person name="Barker E."/>
            <person name="Barker M.S."/>
            <person name="Bennetzen J.L."/>
            <person name="Bonawitz N.D."/>
            <person name="Chapple C."/>
            <person name="Cheng C."/>
            <person name="Correa L.G."/>
            <person name="Dacre M."/>
            <person name="DeBarry J."/>
            <person name="Dreyer I."/>
            <person name="Elias M."/>
            <person name="Engstrom E.M."/>
            <person name="Estelle M."/>
            <person name="Feng L."/>
            <person name="Finet C."/>
            <person name="Floyd S.K."/>
            <person name="Frommer W.B."/>
            <person name="Fujita T."/>
            <person name="Gramzow L."/>
            <person name="Gutensohn M."/>
            <person name="Harholt J."/>
            <person name="Hattori M."/>
            <person name="Heyl A."/>
            <person name="Hirai T."/>
            <person name="Hiwatashi Y."/>
            <person name="Ishikawa M."/>
            <person name="Iwata M."/>
            <person name="Karol K.G."/>
            <person name="Koehler B."/>
            <person name="Kolukisaoglu U."/>
            <person name="Kubo M."/>
            <person name="Kurata T."/>
            <person name="Lalonde S."/>
            <person name="Li K."/>
            <person name="Li Y."/>
            <person name="Litt A."/>
            <person name="Lyons E."/>
            <person name="Manning G."/>
            <person name="Maruyama T."/>
            <person name="Michael T.P."/>
            <person name="Mikami K."/>
            <person name="Miyazaki S."/>
            <person name="Morinaga S."/>
            <person name="Murata T."/>
            <person name="Mueller-Roeber B."/>
            <person name="Nelson D.R."/>
            <person name="Obara M."/>
            <person name="Oguri Y."/>
            <person name="Olmstead R.G."/>
            <person name="Onodera N."/>
            <person name="Petersen B.L."/>
            <person name="Pils B."/>
            <person name="Prigge M."/>
            <person name="Rensing S.A."/>
            <person name="Riano-Pachon D.M."/>
            <person name="Roberts A.W."/>
            <person name="Sato Y."/>
            <person name="Scheller H.V."/>
            <person name="Schulz B."/>
            <person name="Schulz C."/>
            <person name="Shakirov E.V."/>
            <person name="Shibagaki N."/>
            <person name="Shinohara N."/>
            <person name="Shippen D.E."/>
            <person name="Soerensen I."/>
            <person name="Sotooka R."/>
            <person name="Sugimoto N."/>
            <person name="Sugita M."/>
            <person name="Sumikawa N."/>
            <person name="Tanurdzic M."/>
            <person name="Theissen G."/>
            <person name="Ulvskov P."/>
            <person name="Wakazuki S."/>
            <person name="Weng J.K."/>
            <person name="Willats W.W."/>
            <person name="Wipf D."/>
            <person name="Wolf P.G."/>
            <person name="Yang L."/>
            <person name="Zimmer A.D."/>
            <person name="Zhu Q."/>
            <person name="Mitros T."/>
            <person name="Hellsten U."/>
            <person name="Loque D."/>
            <person name="Otillar R."/>
            <person name="Salamov A."/>
            <person name="Schmutz J."/>
            <person name="Shapiro H."/>
            <person name="Lindquist E."/>
            <person name="Lucas S."/>
            <person name="Rokhsar D."/>
            <person name="Grigoriev I.V."/>
        </authorList>
    </citation>
    <scope>NUCLEOTIDE SEQUENCE [LARGE SCALE GENOMIC DNA]</scope>
</reference>
<dbReference type="PROSITE" id="PS51192">
    <property type="entry name" value="HELICASE_ATP_BIND_1"/>
    <property type="match status" value="1"/>
</dbReference>
<dbReference type="PROSITE" id="PS51194">
    <property type="entry name" value="HELICASE_CTER"/>
    <property type="match status" value="1"/>
</dbReference>
<evidence type="ECO:0000313" key="7">
    <source>
        <dbReference type="EMBL" id="EFJ26199.1"/>
    </source>
</evidence>
<dbReference type="OrthoDB" id="413460at2759"/>
<comment type="subcellular location">
    <subcellularLocation>
        <location evidence="1">Nucleus</location>
    </subcellularLocation>
</comment>
<name>D8RP48_SELML</name>
<feature type="compositionally biased region" description="Acidic residues" evidence="4">
    <location>
        <begin position="739"/>
        <end position="748"/>
    </location>
</feature>
<dbReference type="FunFam" id="3.40.50.10810:FF:000019">
    <property type="entry name" value="DNA excision repair protein ERCC-6-like 2 isoform X1"/>
    <property type="match status" value="1"/>
</dbReference>
<dbReference type="OMA" id="ANFRERK"/>
<organism evidence="8">
    <name type="scientific">Selaginella moellendorffii</name>
    <name type="common">Spikemoss</name>
    <dbReference type="NCBI Taxonomy" id="88036"/>
    <lineage>
        <taxon>Eukaryota</taxon>
        <taxon>Viridiplantae</taxon>
        <taxon>Streptophyta</taxon>
        <taxon>Embryophyta</taxon>
        <taxon>Tracheophyta</taxon>
        <taxon>Lycopodiopsida</taxon>
        <taxon>Selaginellales</taxon>
        <taxon>Selaginellaceae</taxon>
        <taxon>Selaginella</taxon>
    </lineage>
</organism>
<feature type="domain" description="Helicase ATP-binding" evidence="5">
    <location>
        <begin position="132"/>
        <end position="309"/>
    </location>
</feature>
<dbReference type="GO" id="GO:0016787">
    <property type="term" value="F:hydrolase activity"/>
    <property type="evidence" value="ECO:0007669"/>
    <property type="project" value="UniProtKB-KW"/>
</dbReference>
<evidence type="ECO:0008006" key="9">
    <source>
        <dbReference type="Google" id="ProtNLM"/>
    </source>
</evidence>
<dbReference type="HOGENOM" id="CLU_000315_23_1_1"/>
<feature type="compositionally biased region" description="Basic and acidic residues" evidence="4">
    <location>
        <begin position="844"/>
        <end position="886"/>
    </location>
</feature>
<dbReference type="CDD" id="cd18793">
    <property type="entry name" value="SF2_C_SNF"/>
    <property type="match status" value="1"/>
</dbReference>
<keyword evidence="2" id="KW-0378">Hydrolase</keyword>